<dbReference type="AlphaFoldDB" id="B8ESY0"/>
<dbReference type="KEGG" id="msl:Msil_2180"/>
<gene>
    <name evidence="1" type="ordered locus">Msil_2180</name>
</gene>
<name>B8ESY0_METSB</name>
<dbReference type="HOGENOM" id="CLU_2970869_0_0_5"/>
<sequence length="60" mass="6948">MTPDQVHYGQADEVYAARQKILDRAFQANPERFVKKPPEPPFKPIAAWIKPAIQRFQIQA</sequence>
<evidence type="ECO:0000313" key="2">
    <source>
        <dbReference type="Proteomes" id="UP000002257"/>
    </source>
</evidence>
<accession>B8ESY0</accession>
<dbReference type="eggNOG" id="COG2801">
    <property type="taxonomic scope" value="Bacteria"/>
</dbReference>
<dbReference type="EMBL" id="CP001280">
    <property type="protein sequence ID" value="ACK51118.1"/>
    <property type="molecule type" value="Genomic_DNA"/>
</dbReference>
<proteinExistence type="predicted"/>
<evidence type="ECO:0000313" key="1">
    <source>
        <dbReference type="EMBL" id="ACK51118.1"/>
    </source>
</evidence>
<dbReference type="Proteomes" id="UP000002257">
    <property type="component" value="Chromosome"/>
</dbReference>
<protein>
    <submittedName>
        <fullName evidence="1">Integrase catalytic subunit</fullName>
    </submittedName>
</protein>
<organism evidence="1 2">
    <name type="scientific">Methylocella silvestris (strain DSM 15510 / CIP 108128 / LMG 27833 / NCIMB 13906 / BL2)</name>
    <dbReference type="NCBI Taxonomy" id="395965"/>
    <lineage>
        <taxon>Bacteria</taxon>
        <taxon>Pseudomonadati</taxon>
        <taxon>Pseudomonadota</taxon>
        <taxon>Alphaproteobacteria</taxon>
        <taxon>Hyphomicrobiales</taxon>
        <taxon>Beijerinckiaceae</taxon>
        <taxon>Methylocella</taxon>
    </lineage>
</organism>
<keyword evidence="2" id="KW-1185">Reference proteome</keyword>
<reference evidence="1 2" key="1">
    <citation type="journal article" date="2010" name="J. Bacteriol.">
        <title>Complete genome sequence of the aerobic facultative methanotroph Methylocella silvestris BL2.</title>
        <authorList>
            <person name="Chen Y."/>
            <person name="Crombie A."/>
            <person name="Rahman M.T."/>
            <person name="Dedysh S.N."/>
            <person name="Liesack W."/>
            <person name="Stott M.B."/>
            <person name="Alam M."/>
            <person name="Theisen A.R."/>
            <person name="Murrell J.C."/>
            <person name="Dunfield P.F."/>
        </authorList>
    </citation>
    <scope>NUCLEOTIDE SEQUENCE [LARGE SCALE GENOMIC DNA]</scope>
    <source>
        <strain evidence="2">DSM 15510 / CIP 108128 / LMG 27833 / NCIMB 13906 / BL2</strain>
    </source>
</reference>